<evidence type="ECO:0000259" key="1">
    <source>
        <dbReference type="Pfam" id="PF12867"/>
    </source>
</evidence>
<name>A0ABZ2KMA5_9BACT</name>
<dbReference type="Gene3D" id="1.20.120.450">
    <property type="entry name" value="dinb family like domain"/>
    <property type="match status" value="1"/>
</dbReference>
<sequence length="165" mass="18162">MNSATLSALSSFPDALERVLGEVPETSLRWVPPSWDGIPSEQFTVLEQVCHVRDIEIDGYHVRIRRMVEETDPVLADIESYELAAERQYADADPREALAAFRAARLQTVKIIAGLTDAQLARTGSFGGYGSLTLKGLIHFLCSHDQQHLAGLQWLLGKMSAPPSS</sequence>
<dbReference type="SUPFAM" id="SSF109854">
    <property type="entry name" value="DinB/YfiT-like putative metalloenzymes"/>
    <property type="match status" value="1"/>
</dbReference>
<organism evidence="2 3">
    <name type="scientific">Pendulispora brunnea</name>
    <dbReference type="NCBI Taxonomy" id="2905690"/>
    <lineage>
        <taxon>Bacteria</taxon>
        <taxon>Pseudomonadati</taxon>
        <taxon>Myxococcota</taxon>
        <taxon>Myxococcia</taxon>
        <taxon>Myxococcales</taxon>
        <taxon>Sorangiineae</taxon>
        <taxon>Pendulisporaceae</taxon>
        <taxon>Pendulispora</taxon>
    </lineage>
</organism>
<reference evidence="2 3" key="1">
    <citation type="submission" date="2021-12" db="EMBL/GenBank/DDBJ databases">
        <title>Discovery of the Pendulisporaceae a myxobacterial family with distinct sporulation behavior and unique specialized metabolism.</title>
        <authorList>
            <person name="Garcia R."/>
            <person name="Popoff A."/>
            <person name="Bader C.D."/>
            <person name="Loehr J."/>
            <person name="Walesch S."/>
            <person name="Walt C."/>
            <person name="Boldt J."/>
            <person name="Bunk B."/>
            <person name="Haeckl F.J.F.P.J."/>
            <person name="Gunesch A.P."/>
            <person name="Birkelbach J."/>
            <person name="Nuebel U."/>
            <person name="Pietschmann T."/>
            <person name="Bach T."/>
            <person name="Mueller R."/>
        </authorList>
    </citation>
    <scope>NUCLEOTIDE SEQUENCE [LARGE SCALE GENOMIC DNA]</scope>
    <source>
        <strain evidence="2 3">MSr12523</strain>
    </source>
</reference>
<gene>
    <name evidence="2" type="ORF">LZC95_23645</name>
</gene>
<proteinExistence type="predicted"/>
<dbReference type="InterPro" id="IPR024775">
    <property type="entry name" value="DinB-like"/>
</dbReference>
<protein>
    <submittedName>
        <fullName evidence="2">DinB family protein</fullName>
    </submittedName>
</protein>
<evidence type="ECO:0000313" key="3">
    <source>
        <dbReference type="Proteomes" id="UP001379533"/>
    </source>
</evidence>
<dbReference type="Pfam" id="PF12867">
    <property type="entry name" value="DinB_2"/>
    <property type="match status" value="1"/>
</dbReference>
<feature type="domain" description="DinB-like" evidence="1">
    <location>
        <begin position="11"/>
        <end position="150"/>
    </location>
</feature>
<dbReference type="EMBL" id="CP089982">
    <property type="protein sequence ID" value="WXA99796.1"/>
    <property type="molecule type" value="Genomic_DNA"/>
</dbReference>
<dbReference type="InterPro" id="IPR034660">
    <property type="entry name" value="DinB/YfiT-like"/>
</dbReference>
<accession>A0ABZ2KMA5</accession>
<dbReference type="RefSeq" id="WP_394850440.1">
    <property type="nucleotide sequence ID" value="NZ_CP089982.1"/>
</dbReference>
<keyword evidence="3" id="KW-1185">Reference proteome</keyword>
<evidence type="ECO:0000313" key="2">
    <source>
        <dbReference type="EMBL" id="WXA99796.1"/>
    </source>
</evidence>
<dbReference type="Proteomes" id="UP001379533">
    <property type="component" value="Chromosome"/>
</dbReference>